<organism evidence="7 8">
    <name type="scientific">Pristionchus mayeri</name>
    <dbReference type="NCBI Taxonomy" id="1317129"/>
    <lineage>
        <taxon>Eukaryota</taxon>
        <taxon>Metazoa</taxon>
        <taxon>Ecdysozoa</taxon>
        <taxon>Nematoda</taxon>
        <taxon>Chromadorea</taxon>
        <taxon>Rhabditida</taxon>
        <taxon>Rhabditina</taxon>
        <taxon>Diplogasteromorpha</taxon>
        <taxon>Diplogasteroidea</taxon>
        <taxon>Neodiplogasteridae</taxon>
        <taxon>Pristionchus</taxon>
    </lineage>
</organism>
<reference evidence="8" key="1">
    <citation type="submission" date="2022-10" db="EMBL/GenBank/DDBJ databases">
        <title>Genome assembly of Pristionchus species.</title>
        <authorList>
            <person name="Yoshida K."/>
            <person name="Sommer R.J."/>
        </authorList>
    </citation>
    <scope>NUCLEOTIDE SEQUENCE [LARGE SCALE GENOMIC DNA]</scope>
    <source>
        <strain evidence="8">RS5460</strain>
    </source>
</reference>
<gene>
    <name evidence="7" type="ORF">PMAYCL1PPCAC_01931</name>
</gene>
<feature type="chain" id="PRO_5043046760" description="Granulins domain-containing protein" evidence="5">
    <location>
        <begin position="26"/>
        <end position="113"/>
    </location>
</feature>
<keyword evidence="3" id="KW-0964">Secreted</keyword>
<protein>
    <recommendedName>
        <fullName evidence="6">Granulins domain-containing protein</fullName>
    </recommendedName>
</protein>
<dbReference type="AlphaFoldDB" id="A0AAN4Z368"/>
<comment type="similarity">
    <text evidence="2">Belongs to the granulin family.</text>
</comment>
<evidence type="ECO:0000256" key="5">
    <source>
        <dbReference type="SAM" id="SignalP"/>
    </source>
</evidence>
<feature type="non-terminal residue" evidence="7">
    <location>
        <position position="1"/>
    </location>
</feature>
<dbReference type="Gene3D" id="2.10.25.160">
    <property type="entry name" value="Granulin"/>
    <property type="match status" value="1"/>
</dbReference>
<dbReference type="PANTHER" id="PTHR12274:SF7">
    <property type="entry name" value="GRANULINS"/>
    <property type="match status" value="1"/>
</dbReference>
<dbReference type="SMART" id="SM00277">
    <property type="entry name" value="GRAN"/>
    <property type="match status" value="1"/>
</dbReference>
<accession>A0AAN4Z368</accession>
<dbReference type="InterPro" id="IPR039036">
    <property type="entry name" value="Granulin_fam"/>
</dbReference>
<comment type="caution">
    <text evidence="7">The sequence shown here is derived from an EMBL/GenBank/DDBJ whole genome shotgun (WGS) entry which is preliminary data.</text>
</comment>
<feature type="domain" description="Granulins" evidence="6">
    <location>
        <begin position="65"/>
        <end position="78"/>
    </location>
</feature>
<evidence type="ECO:0000256" key="1">
    <source>
        <dbReference type="ARBA" id="ARBA00004613"/>
    </source>
</evidence>
<dbReference type="PANTHER" id="PTHR12274">
    <property type="entry name" value="GRANULIN"/>
    <property type="match status" value="1"/>
</dbReference>
<dbReference type="Proteomes" id="UP001328107">
    <property type="component" value="Unassembled WGS sequence"/>
</dbReference>
<name>A0AAN4Z368_9BILA</name>
<evidence type="ECO:0000256" key="3">
    <source>
        <dbReference type="ARBA" id="ARBA00022525"/>
    </source>
</evidence>
<dbReference type="EMBL" id="BTRK01000001">
    <property type="protein sequence ID" value="GMR31736.1"/>
    <property type="molecule type" value="Genomic_DNA"/>
</dbReference>
<evidence type="ECO:0000313" key="8">
    <source>
        <dbReference type="Proteomes" id="UP001328107"/>
    </source>
</evidence>
<sequence length="113" mass="11894">ITPVLFISRMFTPLLLSFFAHSVLSSNSSNSLCPDASSCPGSQTCCLSPSASYYNCCPYALASCCIDRIHCCPSGTYCSGIHCLRSTDNSTIAEDGKILATKIGEAKKAAAQP</sequence>
<evidence type="ECO:0000256" key="2">
    <source>
        <dbReference type="ARBA" id="ARBA00010093"/>
    </source>
</evidence>
<keyword evidence="5" id="KW-0732">Signal</keyword>
<keyword evidence="8" id="KW-1185">Reference proteome</keyword>
<dbReference type="PROSITE" id="PS00799">
    <property type="entry name" value="GRANULINS"/>
    <property type="match status" value="1"/>
</dbReference>
<dbReference type="InterPro" id="IPR037277">
    <property type="entry name" value="Granulin_sf"/>
</dbReference>
<comment type="subcellular location">
    <subcellularLocation>
        <location evidence="1">Secreted</location>
    </subcellularLocation>
</comment>
<feature type="signal peptide" evidence="5">
    <location>
        <begin position="1"/>
        <end position="25"/>
    </location>
</feature>
<evidence type="ECO:0000313" key="7">
    <source>
        <dbReference type="EMBL" id="GMR31736.1"/>
    </source>
</evidence>
<dbReference type="GO" id="GO:0005576">
    <property type="term" value="C:extracellular region"/>
    <property type="evidence" value="ECO:0007669"/>
    <property type="project" value="UniProtKB-SubCell"/>
</dbReference>
<dbReference type="InterPro" id="IPR000118">
    <property type="entry name" value="Granulin"/>
</dbReference>
<keyword evidence="4" id="KW-1015">Disulfide bond</keyword>
<evidence type="ECO:0000256" key="4">
    <source>
        <dbReference type="ARBA" id="ARBA00023157"/>
    </source>
</evidence>
<evidence type="ECO:0000259" key="6">
    <source>
        <dbReference type="PROSITE" id="PS00799"/>
    </source>
</evidence>
<proteinExistence type="inferred from homology"/>
<dbReference type="Pfam" id="PF00396">
    <property type="entry name" value="Granulin"/>
    <property type="match status" value="1"/>
</dbReference>